<name>A0A9W8CS69_9FUNG</name>
<protein>
    <submittedName>
        <fullName evidence="1">Uncharacterized protein</fullName>
    </submittedName>
</protein>
<dbReference type="Proteomes" id="UP001149813">
    <property type="component" value="Unassembled WGS sequence"/>
</dbReference>
<keyword evidence="2" id="KW-1185">Reference proteome</keyword>
<proteinExistence type="predicted"/>
<organism evidence="1 2">
    <name type="scientific">Coemansia erecta</name>
    <dbReference type="NCBI Taxonomy" id="147472"/>
    <lineage>
        <taxon>Eukaryota</taxon>
        <taxon>Fungi</taxon>
        <taxon>Fungi incertae sedis</taxon>
        <taxon>Zoopagomycota</taxon>
        <taxon>Kickxellomycotina</taxon>
        <taxon>Kickxellomycetes</taxon>
        <taxon>Kickxellales</taxon>
        <taxon>Kickxellaceae</taxon>
        <taxon>Coemansia</taxon>
    </lineage>
</organism>
<dbReference type="OrthoDB" id="5538815at2759"/>
<comment type="caution">
    <text evidence="1">The sequence shown here is derived from an EMBL/GenBank/DDBJ whole genome shotgun (WGS) entry which is preliminary data.</text>
</comment>
<evidence type="ECO:0000313" key="2">
    <source>
        <dbReference type="Proteomes" id="UP001149813"/>
    </source>
</evidence>
<evidence type="ECO:0000313" key="1">
    <source>
        <dbReference type="EMBL" id="KAJ1721843.1"/>
    </source>
</evidence>
<dbReference type="EMBL" id="JANBOJ010000145">
    <property type="protein sequence ID" value="KAJ1721843.1"/>
    <property type="molecule type" value="Genomic_DNA"/>
</dbReference>
<sequence length="447" mass="48768">MSAFQWLPAHVINDIVGYVADEAAGASAKQLLLVSHRWRRAVLRHINREYTIDLRQQTTPGTIAISNKYETLSFDAADNIAADELTVRMAANVNCLRIAVGVQEVFSGEAARILGLLVQSGRLVCMRLRRLVFALGHAPYVNADPEHATSGAERLARWIRQLAPRAHDVAFVEAAGFTGRRKASRSSLDMRRQGALHANMLMHLLGRASHMDVGNLGPTYFADKWVLGDRQLTSIRCLLDDGGHMAQVVRSSSPSLESLWVNAHSALAPASILCDASGQPTQYPRLRVLTFKHAGRETVYPEIDREFAPVPRLERLVLHGACAFNEVLFRGNTGTLRSLAADVDMRMARVLQTVGPLESLQHAEMDCWADYMWSGQAGEFVDVAVGVAPNAVVLSLGAHLVDVAGVLAPRLAASRCAQSLRVLRLRGIELSRGDAAIIANACPRLVS</sequence>
<accession>A0A9W8CS69</accession>
<reference evidence="1" key="1">
    <citation type="submission" date="2022-07" db="EMBL/GenBank/DDBJ databases">
        <title>Phylogenomic reconstructions and comparative analyses of Kickxellomycotina fungi.</title>
        <authorList>
            <person name="Reynolds N.K."/>
            <person name="Stajich J.E."/>
            <person name="Barry K."/>
            <person name="Grigoriev I.V."/>
            <person name="Crous P."/>
            <person name="Smith M.E."/>
        </authorList>
    </citation>
    <scope>NUCLEOTIDE SEQUENCE</scope>
    <source>
        <strain evidence="1">NBRC 32514</strain>
    </source>
</reference>
<gene>
    <name evidence="1" type="ORF">LPJ53_003663</name>
</gene>
<dbReference type="AlphaFoldDB" id="A0A9W8CS69"/>